<keyword evidence="14 31" id="KW-0472">Membrane</keyword>
<feature type="region of interest" description="Disordered" evidence="30">
    <location>
        <begin position="1"/>
        <end position="102"/>
    </location>
</feature>
<keyword evidence="7 28" id="KW-0479">Metal-binding</keyword>
<dbReference type="GO" id="GO:0005506">
    <property type="term" value="F:iron ion binding"/>
    <property type="evidence" value="ECO:0007669"/>
    <property type="project" value="InterPro"/>
</dbReference>
<evidence type="ECO:0000256" key="31">
    <source>
        <dbReference type="SAM" id="Phobius"/>
    </source>
</evidence>
<dbReference type="CDD" id="cd11042">
    <property type="entry name" value="CYP51-like"/>
    <property type="match status" value="1"/>
</dbReference>
<evidence type="ECO:0000256" key="14">
    <source>
        <dbReference type="ARBA" id="ARBA00023136"/>
    </source>
</evidence>
<comment type="catalytic activity">
    <reaction evidence="22">
        <text>lanosterol + reduced [NADPH--hemoprotein reductase] + O2 = 32-hydroxylanosterol + oxidized [NADPH--hemoprotein reductase] + H2O + H(+)</text>
        <dbReference type="Rhea" id="RHEA:75103"/>
        <dbReference type="Rhea" id="RHEA-COMP:11964"/>
        <dbReference type="Rhea" id="RHEA-COMP:11965"/>
        <dbReference type="ChEBI" id="CHEBI:15377"/>
        <dbReference type="ChEBI" id="CHEBI:15378"/>
        <dbReference type="ChEBI" id="CHEBI:15379"/>
        <dbReference type="ChEBI" id="CHEBI:16521"/>
        <dbReference type="ChEBI" id="CHEBI:57618"/>
        <dbReference type="ChEBI" id="CHEBI:58210"/>
        <dbReference type="ChEBI" id="CHEBI:166806"/>
    </reaction>
    <physiologicalReaction direction="left-to-right" evidence="22">
        <dbReference type="Rhea" id="RHEA:75104"/>
    </physiologicalReaction>
</comment>
<evidence type="ECO:0000256" key="9">
    <source>
        <dbReference type="ARBA" id="ARBA00022840"/>
    </source>
</evidence>
<comment type="catalytic activity">
    <reaction evidence="26">
        <text>32-hydroxyeburicol + reduced [NADPH--hemoprotein reductase] + O2 = 32-oxoeburicol + oxidized [NADPH--hemoprotein reductase] + 2 H2O + H(+)</text>
        <dbReference type="Rhea" id="RHEA:75431"/>
        <dbReference type="Rhea" id="RHEA-COMP:11964"/>
        <dbReference type="Rhea" id="RHEA-COMP:11965"/>
        <dbReference type="ChEBI" id="CHEBI:15377"/>
        <dbReference type="ChEBI" id="CHEBI:15378"/>
        <dbReference type="ChEBI" id="CHEBI:15379"/>
        <dbReference type="ChEBI" id="CHEBI:57618"/>
        <dbReference type="ChEBI" id="CHEBI:58210"/>
        <dbReference type="ChEBI" id="CHEBI:194328"/>
        <dbReference type="ChEBI" id="CHEBI:194329"/>
    </reaction>
    <physiologicalReaction direction="left-to-right" evidence="26">
        <dbReference type="Rhea" id="RHEA:75432"/>
    </physiologicalReaction>
</comment>
<dbReference type="Pfam" id="PF00498">
    <property type="entry name" value="FHA"/>
    <property type="match status" value="1"/>
</dbReference>
<feature type="binding site" evidence="29">
    <location>
        <position position="302"/>
    </location>
    <ligand>
        <name>ATP</name>
        <dbReference type="ChEBI" id="CHEBI:30616"/>
    </ligand>
</feature>
<comment type="similarity">
    <text evidence="4">Belongs to the cytochrome P450 family.</text>
</comment>
<gene>
    <name evidence="34" type="ORF">BDV38DRAFT_274588</name>
</gene>
<keyword evidence="34" id="KW-0723">Serine/threonine-protein kinase</keyword>
<evidence type="ECO:0000256" key="6">
    <source>
        <dbReference type="ARBA" id="ARBA00022692"/>
    </source>
</evidence>
<dbReference type="SMART" id="SM00220">
    <property type="entry name" value="S_TKc"/>
    <property type="match status" value="1"/>
</dbReference>
<feature type="region of interest" description="Disordered" evidence="30">
    <location>
        <begin position="145"/>
        <end position="182"/>
    </location>
</feature>
<dbReference type="PROSITE" id="PS00107">
    <property type="entry name" value="PROTEIN_KINASE_ATP"/>
    <property type="match status" value="1"/>
</dbReference>
<dbReference type="FunFam" id="1.10.630.10:FF:000033">
    <property type="entry name" value="14-alpha sterol demethylase"/>
    <property type="match status" value="1"/>
</dbReference>
<proteinExistence type="inferred from homology"/>
<dbReference type="PROSITE" id="PS00108">
    <property type="entry name" value="PROTEIN_KINASE_ST"/>
    <property type="match status" value="1"/>
</dbReference>
<comment type="catalytic activity">
    <reaction evidence="16">
        <text>32-hydroxylanosterol + reduced [NADPH--hemoprotein reductase] + O2 = 32-oxolanosterol + oxidized [NADPH--hemoprotein reductase] + 2 H2O + H(+)</text>
        <dbReference type="Rhea" id="RHEA:75107"/>
        <dbReference type="Rhea" id="RHEA-COMP:11964"/>
        <dbReference type="Rhea" id="RHEA-COMP:11965"/>
        <dbReference type="ChEBI" id="CHEBI:15377"/>
        <dbReference type="ChEBI" id="CHEBI:15378"/>
        <dbReference type="ChEBI" id="CHEBI:15379"/>
        <dbReference type="ChEBI" id="CHEBI:57618"/>
        <dbReference type="ChEBI" id="CHEBI:58210"/>
        <dbReference type="ChEBI" id="CHEBI:166681"/>
        <dbReference type="ChEBI" id="CHEBI:166806"/>
    </reaction>
    <physiologicalReaction direction="left-to-right" evidence="16">
        <dbReference type="Rhea" id="RHEA:75108"/>
    </physiologicalReaction>
</comment>
<dbReference type="GO" id="GO:0004674">
    <property type="term" value="F:protein serine/threonine kinase activity"/>
    <property type="evidence" value="ECO:0007669"/>
    <property type="project" value="UniProtKB-KW"/>
</dbReference>
<evidence type="ECO:0000259" key="32">
    <source>
        <dbReference type="PROSITE" id="PS50006"/>
    </source>
</evidence>
<feature type="domain" description="Protein kinase" evidence="33">
    <location>
        <begin position="273"/>
        <end position="538"/>
    </location>
</feature>
<keyword evidence="6 31" id="KW-0812">Transmembrane</keyword>
<dbReference type="InterPro" id="IPR008271">
    <property type="entry name" value="Ser/Thr_kinase_AS"/>
</dbReference>
<dbReference type="RefSeq" id="XP_031909205.1">
    <property type="nucleotide sequence ID" value="XM_032057871.1"/>
</dbReference>
<dbReference type="Gene3D" id="2.60.200.20">
    <property type="match status" value="1"/>
</dbReference>
<comment type="catalytic activity">
    <reaction evidence="19">
        <text>a 14alpha-methyl steroid + 3 reduced [NADPH--hemoprotein reductase] + 3 O2 = a Delta(14) steroid + formate + 3 oxidized [NADPH--hemoprotein reductase] + 4 H2O + 4 H(+)</text>
        <dbReference type="Rhea" id="RHEA:54028"/>
        <dbReference type="Rhea" id="RHEA-COMP:11964"/>
        <dbReference type="Rhea" id="RHEA-COMP:11965"/>
        <dbReference type="ChEBI" id="CHEBI:15377"/>
        <dbReference type="ChEBI" id="CHEBI:15378"/>
        <dbReference type="ChEBI" id="CHEBI:15379"/>
        <dbReference type="ChEBI" id="CHEBI:15740"/>
        <dbReference type="ChEBI" id="CHEBI:57618"/>
        <dbReference type="ChEBI" id="CHEBI:58210"/>
        <dbReference type="ChEBI" id="CHEBI:138029"/>
        <dbReference type="ChEBI" id="CHEBI:138031"/>
        <dbReference type="EC" id="1.14.14.154"/>
    </reaction>
    <physiologicalReaction direction="left-to-right" evidence="19">
        <dbReference type="Rhea" id="RHEA:54029"/>
    </physiologicalReaction>
</comment>
<evidence type="ECO:0000256" key="8">
    <source>
        <dbReference type="ARBA" id="ARBA00022741"/>
    </source>
</evidence>
<accession>A0A5N6SEQ0</accession>
<evidence type="ECO:0000256" key="2">
    <source>
        <dbReference type="ARBA" id="ARBA00004167"/>
    </source>
</evidence>
<dbReference type="PROSITE" id="PS50006">
    <property type="entry name" value="FHA_DOMAIN"/>
    <property type="match status" value="1"/>
</dbReference>
<evidence type="ECO:0000256" key="16">
    <source>
        <dbReference type="ARBA" id="ARBA00047379"/>
    </source>
</evidence>
<feature type="transmembrane region" description="Helical" evidence="31">
    <location>
        <begin position="744"/>
        <end position="761"/>
    </location>
</feature>
<evidence type="ECO:0000256" key="23">
    <source>
        <dbReference type="ARBA" id="ARBA00049450"/>
    </source>
</evidence>
<dbReference type="OrthoDB" id="407410at2759"/>
<keyword evidence="8 29" id="KW-0547">Nucleotide-binding</keyword>
<evidence type="ECO:0000313" key="34">
    <source>
        <dbReference type="EMBL" id="KAE8133142.1"/>
    </source>
</evidence>
<evidence type="ECO:0000256" key="17">
    <source>
        <dbReference type="ARBA" id="ARBA00047587"/>
    </source>
</evidence>
<dbReference type="GeneID" id="43642081"/>
<dbReference type="PROSITE" id="PS50011">
    <property type="entry name" value="PROTEIN_KINASE_DOM"/>
    <property type="match status" value="1"/>
</dbReference>
<dbReference type="InterPro" id="IPR017441">
    <property type="entry name" value="Protein_kinase_ATP_BS"/>
</dbReference>
<feature type="region of interest" description="Disordered" evidence="30">
    <location>
        <begin position="602"/>
        <end position="624"/>
    </location>
</feature>
<comment type="catalytic activity">
    <reaction evidence="23">
        <text>a 14alpha-formyl steroid + reduced [NADPH--hemoprotein reductase] + O2 = a Delta(14) steroid + formate + oxidized [NADPH--hemoprotein reductase] + H2O + 2 H(+)</text>
        <dbReference type="Rhea" id="RHEA:68068"/>
        <dbReference type="Rhea" id="RHEA-COMP:11964"/>
        <dbReference type="Rhea" id="RHEA-COMP:11965"/>
        <dbReference type="ChEBI" id="CHEBI:15377"/>
        <dbReference type="ChEBI" id="CHEBI:15378"/>
        <dbReference type="ChEBI" id="CHEBI:15379"/>
        <dbReference type="ChEBI" id="CHEBI:15740"/>
        <dbReference type="ChEBI" id="CHEBI:57618"/>
        <dbReference type="ChEBI" id="CHEBI:58210"/>
        <dbReference type="ChEBI" id="CHEBI:138031"/>
        <dbReference type="ChEBI" id="CHEBI:176902"/>
    </reaction>
    <physiologicalReaction direction="left-to-right" evidence="23">
        <dbReference type="Rhea" id="RHEA:68069"/>
    </physiologicalReaction>
</comment>
<dbReference type="GO" id="GO:0020037">
    <property type="term" value="F:heme binding"/>
    <property type="evidence" value="ECO:0007669"/>
    <property type="project" value="InterPro"/>
</dbReference>
<feature type="compositionally biased region" description="Polar residues" evidence="30">
    <location>
        <begin position="70"/>
        <end position="102"/>
    </location>
</feature>
<dbReference type="Proteomes" id="UP000325672">
    <property type="component" value="Unassembled WGS sequence"/>
</dbReference>
<sequence length="1215" mass="136019">MAPQNEKSSLKRSRVSTDHDSQDLKKQRRSQSTTTQGQSQTTPVNQSYLPTPLTQQNSTTTDITKEVTASPGNSSQVRCQTPLNSDSLQTCSSPPGDTQAQSQFVYPPRAFADEVEDEAAEGVWGYLIPLDEKVRRPLVLRKRDSCEGPADAKSKGKTGKATRRQGKSSEDKQGKSHSTGGYLIGRHPECDLVINVPTISNRHFLIFPENSKGGSIAIMEDLSSNGTFINDAIVGRNKHRELEDGDEVTILDEARFVFRYPRTRETSGFRQQYRLLQQLGKGHFATVYLCAERSTGAQYAVKVFEKRPGDSQKSQVDALQQEIGLLMGVSHPNLLCLKDTFDESDGVYLVLELAPEGELFNLIVSKQKFSETETRHTFVQLFEGLKYLHDRGIVHRDIKPENILVADKDLTVKLGDFGLAKIIGEDSFTTTLCGTPSYVAPEILQDSRRRRYTKAVDIWSLGVVLYICLCGFPPFSDELYTAESPYTLAQQIKMGRFDYPSPYWDSVGDPALDLIDKMLTVDVDKRITVDECLEHPWLTGKYPSVSDSTDGLTGALGKLDFSKRKIARERTLLSTVNHVNFSEHMEEGAIPIKVFHKNNAGKRVHNRPAKAQKREVSPDDNSAPNDFINLGERGDPVLFKEDPASLQLALKRVLSLFGTRQKPVAPLSETLSLSCHYSPIRLPGVPYCSTIMGLLAVILDSVCERCSNSSLWMLTGVALLSILIVSVIINVLRQLLVKKSNEPPLVFHWFPFIGSTISYGMDPYRFFFKCREKYGDIFTFVLLGKKTTVYLGTKGNDFILNGKLRDVCAEEVYSPLTTPVFGRHVVYDCPNAKLMEQKKFVKFGLTSDALRSYVRLITEEVEDFVQKSSAFQGPKGVFDVCKTIAEITIYTASRSLQGKEVRSRFDSTFAELYHDLDMGFAPINFMLPWAPLPHNRKRDAAQKRMTETYMEIIKERRKAGSKKDSEDMVWNLMSCVYKDGTPVPDEEIAHMMIALLMAGQHSSSSTAAWIVLHLAASPEITEELYQEQLRILGHDMPPLTYENLQKLDLHAKVIKETLRIHAPIHSIIRAVKNPMPVDGTPYVIPTSHNVLSSPGVTARSEEHFPDPLEWNPHRWDEAIAASSEDEEKVDYGYGLVTKGTNSPYLPFGAGRHRCIGEQFAYVQLGAITAALVRLFKFSNLPGVQTLPDTDYSSLFSKPLGNSVIQFEKREPVTKA</sequence>
<dbReference type="GO" id="GO:0005524">
    <property type="term" value="F:ATP binding"/>
    <property type="evidence" value="ECO:0007669"/>
    <property type="project" value="UniProtKB-UniRule"/>
</dbReference>
<evidence type="ECO:0000313" key="35">
    <source>
        <dbReference type="Proteomes" id="UP000325672"/>
    </source>
</evidence>
<dbReference type="InterPro" id="IPR017972">
    <property type="entry name" value="Cyt_P450_CS"/>
</dbReference>
<organism evidence="34 35">
    <name type="scientific">Aspergillus pseudotamarii</name>
    <dbReference type="NCBI Taxonomy" id="132259"/>
    <lineage>
        <taxon>Eukaryota</taxon>
        <taxon>Fungi</taxon>
        <taxon>Dikarya</taxon>
        <taxon>Ascomycota</taxon>
        <taxon>Pezizomycotina</taxon>
        <taxon>Eurotiomycetes</taxon>
        <taxon>Eurotiomycetidae</taxon>
        <taxon>Eurotiales</taxon>
        <taxon>Aspergillaceae</taxon>
        <taxon>Aspergillus</taxon>
        <taxon>Aspergillus subgen. Circumdati</taxon>
    </lineage>
</organism>
<keyword evidence="10 31" id="KW-1133">Transmembrane helix</keyword>
<comment type="subcellular location">
    <subcellularLocation>
        <location evidence="2">Membrane</location>
        <topology evidence="2">Single-pass membrane protein</topology>
    </subcellularLocation>
</comment>
<comment type="catalytic activity">
    <reaction evidence="20">
        <text>32-oxolanosterol + reduced [NADPH--hemoprotein reductase] + O2 = 4,4-dimethyl-5alpha-cholesta-8,14,24-trien-3beta-ol + formate + oxidized [NADPH--hemoprotein reductase] + H2O + 2 H(+)</text>
        <dbReference type="Rhea" id="RHEA:75111"/>
        <dbReference type="Rhea" id="RHEA-COMP:11964"/>
        <dbReference type="Rhea" id="RHEA-COMP:11965"/>
        <dbReference type="ChEBI" id="CHEBI:15377"/>
        <dbReference type="ChEBI" id="CHEBI:15378"/>
        <dbReference type="ChEBI" id="CHEBI:15379"/>
        <dbReference type="ChEBI" id="CHEBI:15740"/>
        <dbReference type="ChEBI" id="CHEBI:17813"/>
        <dbReference type="ChEBI" id="CHEBI:57618"/>
        <dbReference type="ChEBI" id="CHEBI:58210"/>
        <dbReference type="ChEBI" id="CHEBI:166681"/>
    </reaction>
    <physiologicalReaction direction="left-to-right" evidence="20">
        <dbReference type="Rhea" id="RHEA:75112"/>
    </physiologicalReaction>
</comment>
<evidence type="ECO:0000256" key="21">
    <source>
        <dbReference type="ARBA" id="ARBA00048866"/>
    </source>
</evidence>
<protein>
    <recommendedName>
        <fullName evidence="15">sterol 14alpha-demethylase</fullName>
        <ecNumber evidence="15">1.14.14.154</ecNumber>
    </recommendedName>
</protein>
<dbReference type="FunFam" id="1.10.510.10:FF:001380">
    <property type="entry name" value="Checkpoint kinase 2-like protein"/>
    <property type="match status" value="1"/>
</dbReference>
<evidence type="ECO:0000256" key="28">
    <source>
        <dbReference type="PIRSR" id="PIRSR602403-1"/>
    </source>
</evidence>
<dbReference type="InterPro" id="IPR002403">
    <property type="entry name" value="Cyt_P450_E_grp-IV"/>
</dbReference>
<comment type="catalytic activity">
    <reaction evidence="24">
        <text>32-oxoeburicol + reduced [NADPH--hemoprotein reductase] + O2 = 14-demethyleburicol + formate + oxidized [NADPH--hemoprotein reductase] + H2O + 2 H(+)</text>
        <dbReference type="Rhea" id="RHEA:75435"/>
        <dbReference type="Rhea" id="RHEA-COMP:11964"/>
        <dbReference type="Rhea" id="RHEA-COMP:11965"/>
        <dbReference type="ChEBI" id="CHEBI:15377"/>
        <dbReference type="ChEBI" id="CHEBI:15378"/>
        <dbReference type="ChEBI" id="CHEBI:15379"/>
        <dbReference type="ChEBI" id="CHEBI:15740"/>
        <dbReference type="ChEBI" id="CHEBI:57618"/>
        <dbReference type="ChEBI" id="CHEBI:58210"/>
        <dbReference type="ChEBI" id="CHEBI:194329"/>
        <dbReference type="ChEBI" id="CHEBI:194330"/>
    </reaction>
    <physiologicalReaction direction="left-to-right" evidence="24">
        <dbReference type="Rhea" id="RHEA:75436"/>
    </physiologicalReaction>
</comment>
<evidence type="ECO:0000256" key="7">
    <source>
        <dbReference type="ARBA" id="ARBA00022723"/>
    </source>
</evidence>
<evidence type="ECO:0000256" key="27">
    <source>
        <dbReference type="ARBA" id="ARBA00052625"/>
    </source>
</evidence>
<keyword evidence="13" id="KW-0503">Monooxygenase</keyword>
<dbReference type="PRINTS" id="PR00385">
    <property type="entry name" value="P450"/>
</dbReference>
<evidence type="ECO:0000256" key="4">
    <source>
        <dbReference type="ARBA" id="ARBA00010617"/>
    </source>
</evidence>
<feature type="compositionally biased region" description="Basic and acidic residues" evidence="30">
    <location>
        <begin position="145"/>
        <end position="154"/>
    </location>
</feature>
<feature type="compositionally biased region" description="Basic residues" evidence="30">
    <location>
        <begin position="155"/>
        <end position="166"/>
    </location>
</feature>
<dbReference type="GO" id="GO:0016020">
    <property type="term" value="C:membrane"/>
    <property type="evidence" value="ECO:0007669"/>
    <property type="project" value="UniProtKB-SubCell"/>
</dbReference>
<evidence type="ECO:0000256" key="30">
    <source>
        <dbReference type="SAM" id="MobiDB-lite"/>
    </source>
</evidence>
<dbReference type="PANTHER" id="PTHR24347">
    <property type="entry name" value="SERINE/THREONINE-PROTEIN KINASE"/>
    <property type="match status" value="1"/>
</dbReference>
<dbReference type="SUPFAM" id="SSF49879">
    <property type="entry name" value="SMAD/FHA domain"/>
    <property type="match status" value="1"/>
</dbReference>
<evidence type="ECO:0000256" key="5">
    <source>
        <dbReference type="ARBA" id="ARBA00022617"/>
    </source>
</evidence>
<evidence type="ECO:0000259" key="33">
    <source>
        <dbReference type="PROSITE" id="PS50011"/>
    </source>
</evidence>
<dbReference type="SUPFAM" id="SSF48264">
    <property type="entry name" value="Cytochrome P450"/>
    <property type="match status" value="1"/>
</dbReference>
<dbReference type="InterPro" id="IPR036396">
    <property type="entry name" value="Cyt_P450_sf"/>
</dbReference>
<dbReference type="Pfam" id="PF00069">
    <property type="entry name" value="Pkinase"/>
    <property type="match status" value="1"/>
</dbReference>
<keyword evidence="12 28" id="KW-0408">Iron</keyword>
<feature type="compositionally biased region" description="Polar residues" evidence="30">
    <location>
        <begin position="43"/>
        <end position="62"/>
    </location>
</feature>
<dbReference type="EMBL" id="ML743621">
    <property type="protein sequence ID" value="KAE8133142.1"/>
    <property type="molecule type" value="Genomic_DNA"/>
</dbReference>
<dbReference type="InterPro" id="IPR011009">
    <property type="entry name" value="Kinase-like_dom_sf"/>
</dbReference>
<dbReference type="EC" id="1.14.14.154" evidence="15"/>
<dbReference type="InterPro" id="IPR001128">
    <property type="entry name" value="Cyt_P450"/>
</dbReference>
<dbReference type="InterPro" id="IPR000719">
    <property type="entry name" value="Prot_kinase_dom"/>
</dbReference>
<reference evidence="34 35" key="1">
    <citation type="submission" date="2019-04" db="EMBL/GenBank/DDBJ databases">
        <title>Friends and foes A comparative genomics study of 23 Aspergillus species from section Flavi.</title>
        <authorList>
            <consortium name="DOE Joint Genome Institute"/>
            <person name="Kjaerbolling I."/>
            <person name="Vesth T."/>
            <person name="Frisvad J.C."/>
            <person name="Nybo J.L."/>
            <person name="Theobald S."/>
            <person name="Kildgaard S."/>
            <person name="Isbrandt T."/>
            <person name="Kuo A."/>
            <person name="Sato A."/>
            <person name="Lyhne E.K."/>
            <person name="Kogle M.E."/>
            <person name="Wiebenga A."/>
            <person name="Kun R.S."/>
            <person name="Lubbers R.J."/>
            <person name="Makela M.R."/>
            <person name="Barry K."/>
            <person name="Chovatia M."/>
            <person name="Clum A."/>
            <person name="Daum C."/>
            <person name="Haridas S."/>
            <person name="He G."/>
            <person name="LaButti K."/>
            <person name="Lipzen A."/>
            <person name="Mondo S."/>
            <person name="Riley R."/>
            <person name="Salamov A."/>
            <person name="Simmons B.A."/>
            <person name="Magnuson J.K."/>
            <person name="Henrissat B."/>
            <person name="Mortensen U.H."/>
            <person name="Larsen T.O."/>
            <person name="Devries R.P."/>
            <person name="Grigoriev I.V."/>
            <person name="Machida M."/>
            <person name="Baker S.E."/>
            <person name="Andersen M.R."/>
        </authorList>
    </citation>
    <scope>NUCLEOTIDE SEQUENCE [LARGE SCALE GENOMIC DNA]</scope>
    <source>
        <strain evidence="34 35">CBS 117625</strain>
    </source>
</reference>
<comment type="catalytic activity">
    <reaction evidence="21">
        <text>a 14alpha-methyl steroid + reduced [NADPH--hemoprotein reductase] + O2 = a 14alpha-hydroxymethyl steroid + oxidized [NADPH--hemoprotein reductase] + H2O + H(+)</text>
        <dbReference type="Rhea" id="RHEA:68060"/>
        <dbReference type="Rhea" id="RHEA-COMP:11964"/>
        <dbReference type="Rhea" id="RHEA-COMP:11965"/>
        <dbReference type="ChEBI" id="CHEBI:15377"/>
        <dbReference type="ChEBI" id="CHEBI:15378"/>
        <dbReference type="ChEBI" id="CHEBI:15379"/>
        <dbReference type="ChEBI" id="CHEBI:57618"/>
        <dbReference type="ChEBI" id="CHEBI:58210"/>
        <dbReference type="ChEBI" id="CHEBI:138029"/>
        <dbReference type="ChEBI" id="CHEBI:176901"/>
    </reaction>
    <physiologicalReaction direction="left-to-right" evidence="21">
        <dbReference type="Rhea" id="RHEA:68061"/>
    </physiologicalReaction>
</comment>
<evidence type="ECO:0000256" key="18">
    <source>
        <dbReference type="ARBA" id="ARBA00047670"/>
    </source>
</evidence>
<feature type="binding site" description="axial binding residue" evidence="28">
    <location>
        <position position="1154"/>
    </location>
    <ligand>
        <name>heme</name>
        <dbReference type="ChEBI" id="CHEBI:30413"/>
    </ligand>
    <ligandPart>
        <name>Fe</name>
        <dbReference type="ChEBI" id="CHEBI:18248"/>
    </ligandPart>
</feature>
<dbReference type="InterPro" id="IPR008984">
    <property type="entry name" value="SMAD_FHA_dom_sf"/>
</dbReference>
<dbReference type="AlphaFoldDB" id="A0A5N6SEQ0"/>
<evidence type="ECO:0000256" key="25">
    <source>
        <dbReference type="ARBA" id="ARBA00051806"/>
    </source>
</evidence>
<dbReference type="PRINTS" id="PR00465">
    <property type="entry name" value="EP450IV"/>
</dbReference>
<feature type="compositionally biased region" description="Basic and acidic residues" evidence="30">
    <location>
        <begin position="15"/>
        <end position="25"/>
    </location>
</feature>
<comment type="similarity">
    <text evidence="3">Belongs to the protein kinase superfamily. CAMK Ser/Thr protein kinase family. CHEK2 subfamily.</text>
</comment>
<evidence type="ECO:0000256" key="10">
    <source>
        <dbReference type="ARBA" id="ARBA00022989"/>
    </source>
</evidence>
<feature type="compositionally biased region" description="Low complexity" evidence="30">
    <location>
        <begin position="30"/>
        <end position="42"/>
    </location>
</feature>
<dbReference type="SMART" id="SM00240">
    <property type="entry name" value="FHA"/>
    <property type="match status" value="1"/>
</dbReference>
<comment type="catalytic activity">
    <reaction evidence="18">
        <text>lanosterol + 3 reduced [NADPH--hemoprotein reductase] + 3 O2 = 4,4-dimethyl-5alpha-cholesta-8,14,24-trien-3beta-ol + formate + 3 oxidized [NADPH--hemoprotein reductase] + 4 H2O + 4 H(+)</text>
        <dbReference type="Rhea" id="RHEA:25286"/>
        <dbReference type="Rhea" id="RHEA-COMP:11964"/>
        <dbReference type="Rhea" id="RHEA-COMP:11965"/>
        <dbReference type="ChEBI" id="CHEBI:15377"/>
        <dbReference type="ChEBI" id="CHEBI:15378"/>
        <dbReference type="ChEBI" id="CHEBI:15379"/>
        <dbReference type="ChEBI" id="CHEBI:15740"/>
        <dbReference type="ChEBI" id="CHEBI:16521"/>
        <dbReference type="ChEBI" id="CHEBI:17813"/>
        <dbReference type="ChEBI" id="CHEBI:57618"/>
        <dbReference type="ChEBI" id="CHEBI:58210"/>
        <dbReference type="EC" id="1.14.14.154"/>
    </reaction>
    <physiologicalReaction direction="left-to-right" evidence="18">
        <dbReference type="Rhea" id="RHEA:25287"/>
    </physiologicalReaction>
</comment>
<dbReference type="Pfam" id="PF00067">
    <property type="entry name" value="p450"/>
    <property type="match status" value="1"/>
</dbReference>
<comment type="catalytic activity">
    <reaction evidence="25">
        <text>eburicol + reduced [NADPH--hemoprotein reductase] + O2 = 32-hydroxyeburicol + oxidized [NADPH--hemoprotein reductase] + H2O + H(+)</text>
        <dbReference type="Rhea" id="RHEA:75427"/>
        <dbReference type="Rhea" id="RHEA-COMP:11964"/>
        <dbReference type="Rhea" id="RHEA-COMP:11965"/>
        <dbReference type="ChEBI" id="CHEBI:15377"/>
        <dbReference type="ChEBI" id="CHEBI:15378"/>
        <dbReference type="ChEBI" id="CHEBI:15379"/>
        <dbReference type="ChEBI" id="CHEBI:57618"/>
        <dbReference type="ChEBI" id="CHEBI:58210"/>
        <dbReference type="ChEBI" id="CHEBI:70315"/>
        <dbReference type="ChEBI" id="CHEBI:194328"/>
    </reaction>
    <physiologicalReaction direction="left-to-right" evidence="25">
        <dbReference type="Rhea" id="RHEA:75428"/>
    </physiologicalReaction>
</comment>
<feature type="domain" description="FHA" evidence="32">
    <location>
        <begin position="182"/>
        <end position="234"/>
    </location>
</feature>
<evidence type="ECO:0000256" key="11">
    <source>
        <dbReference type="ARBA" id="ARBA00023002"/>
    </source>
</evidence>
<comment type="catalytic activity">
    <reaction evidence="17">
        <text>a 14alpha-hydroxymethyl steroid + reduced [NADPH--hemoprotein reductase] + O2 = a 14alpha-formyl steroid + oxidized [NADPH--hemoprotein reductase] + 2 H2O + H(+)</text>
        <dbReference type="Rhea" id="RHEA:68064"/>
        <dbReference type="Rhea" id="RHEA-COMP:11964"/>
        <dbReference type="Rhea" id="RHEA-COMP:11965"/>
        <dbReference type="ChEBI" id="CHEBI:15377"/>
        <dbReference type="ChEBI" id="CHEBI:15378"/>
        <dbReference type="ChEBI" id="CHEBI:15379"/>
        <dbReference type="ChEBI" id="CHEBI:57618"/>
        <dbReference type="ChEBI" id="CHEBI:58210"/>
        <dbReference type="ChEBI" id="CHEBI:176901"/>
        <dbReference type="ChEBI" id="CHEBI:176902"/>
    </reaction>
    <physiologicalReaction direction="left-to-right" evidence="17">
        <dbReference type="Rhea" id="RHEA:68065"/>
    </physiologicalReaction>
</comment>
<evidence type="ECO:0000256" key="29">
    <source>
        <dbReference type="PROSITE-ProRule" id="PRU10141"/>
    </source>
</evidence>
<keyword evidence="34" id="KW-0808">Transferase</keyword>
<evidence type="ECO:0000256" key="13">
    <source>
        <dbReference type="ARBA" id="ARBA00023033"/>
    </source>
</evidence>
<dbReference type="Gene3D" id="1.10.630.10">
    <property type="entry name" value="Cytochrome P450"/>
    <property type="match status" value="1"/>
</dbReference>
<comment type="catalytic activity">
    <reaction evidence="27">
        <text>eburicol + 3 reduced [NADPH--hemoprotein reductase] + 3 O2 = 14-demethyleburicol + formate + 3 oxidized [NADPH--hemoprotein reductase] + 4 H2O + 4 H(+)</text>
        <dbReference type="Rhea" id="RHEA:75439"/>
        <dbReference type="Rhea" id="RHEA-COMP:11964"/>
        <dbReference type="Rhea" id="RHEA-COMP:11965"/>
        <dbReference type="ChEBI" id="CHEBI:15377"/>
        <dbReference type="ChEBI" id="CHEBI:15378"/>
        <dbReference type="ChEBI" id="CHEBI:15379"/>
        <dbReference type="ChEBI" id="CHEBI:15740"/>
        <dbReference type="ChEBI" id="CHEBI:57618"/>
        <dbReference type="ChEBI" id="CHEBI:58210"/>
        <dbReference type="ChEBI" id="CHEBI:70315"/>
        <dbReference type="ChEBI" id="CHEBI:194330"/>
    </reaction>
    <physiologicalReaction direction="left-to-right" evidence="27">
        <dbReference type="Rhea" id="RHEA:75440"/>
    </physiologicalReaction>
</comment>
<evidence type="ECO:0000256" key="26">
    <source>
        <dbReference type="ARBA" id="ARBA00052067"/>
    </source>
</evidence>
<evidence type="ECO:0000256" key="15">
    <source>
        <dbReference type="ARBA" id="ARBA00038974"/>
    </source>
</evidence>
<evidence type="ECO:0000256" key="19">
    <source>
        <dbReference type="ARBA" id="ARBA00047702"/>
    </source>
</evidence>
<evidence type="ECO:0000256" key="20">
    <source>
        <dbReference type="ARBA" id="ARBA00048479"/>
    </source>
</evidence>
<keyword evidence="34" id="KW-0418">Kinase</keyword>
<name>A0A5N6SEQ0_ASPPS</name>
<evidence type="ECO:0000256" key="12">
    <source>
        <dbReference type="ARBA" id="ARBA00023004"/>
    </source>
</evidence>
<keyword evidence="5 28" id="KW-0349">Heme</keyword>
<dbReference type="InterPro" id="IPR000253">
    <property type="entry name" value="FHA_dom"/>
</dbReference>
<evidence type="ECO:0000256" key="22">
    <source>
        <dbReference type="ARBA" id="ARBA00049163"/>
    </source>
</evidence>
<dbReference type="CDD" id="cd05117">
    <property type="entry name" value="STKc_CAMK"/>
    <property type="match status" value="1"/>
</dbReference>
<keyword evidence="9 29" id="KW-0067">ATP-binding</keyword>
<comment type="cofactor">
    <cofactor evidence="1 28">
        <name>heme</name>
        <dbReference type="ChEBI" id="CHEBI:30413"/>
    </cofactor>
</comment>
<dbReference type="PROSITE" id="PS00086">
    <property type="entry name" value="CYTOCHROME_P450"/>
    <property type="match status" value="1"/>
</dbReference>
<feature type="compositionally biased region" description="Basic residues" evidence="30">
    <location>
        <begin position="602"/>
        <end position="611"/>
    </location>
</feature>
<keyword evidence="35" id="KW-1185">Reference proteome</keyword>
<evidence type="ECO:0000256" key="1">
    <source>
        <dbReference type="ARBA" id="ARBA00001971"/>
    </source>
</evidence>
<keyword evidence="11" id="KW-0560">Oxidoreductase</keyword>
<dbReference type="Gene3D" id="1.10.510.10">
    <property type="entry name" value="Transferase(Phosphotransferase) domain 1"/>
    <property type="match status" value="1"/>
</dbReference>
<feature type="transmembrane region" description="Helical" evidence="31">
    <location>
        <begin position="711"/>
        <end position="732"/>
    </location>
</feature>
<dbReference type="GO" id="GO:0008398">
    <property type="term" value="F:sterol 14-demethylase activity"/>
    <property type="evidence" value="ECO:0007669"/>
    <property type="project" value="UniProtKB-EC"/>
</dbReference>
<dbReference type="FunFam" id="3.30.200.20:FF:000841">
    <property type="entry name" value="Checkpoint kinase 2-like protein"/>
    <property type="match status" value="1"/>
</dbReference>
<evidence type="ECO:0000256" key="24">
    <source>
        <dbReference type="ARBA" id="ARBA00051540"/>
    </source>
</evidence>
<evidence type="ECO:0000256" key="3">
    <source>
        <dbReference type="ARBA" id="ARBA00005575"/>
    </source>
</evidence>
<dbReference type="SUPFAM" id="SSF56112">
    <property type="entry name" value="Protein kinase-like (PK-like)"/>
    <property type="match status" value="1"/>
</dbReference>